<organism evidence="2 3">
    <name type="scientific">Agromyces humatus</name>
    <dbReference type="NCBI Taxonomy" id="279573"/>
    <lineage>
        <taxon>Bacteria</taxon>
        <taxon>Bacillati</taxon>
        <taxon>Actinomycetota</taxon>
        <taxon>Actinomycetes</taxon>
        <taxon>Micrococcales</taxon>
        <taxon>Microbacteriaceae</taxon>
        <taxon>Agromyces</taxon>
    </lineage>
</organism>
<dbReference type="EMBL" id="BAAANH010000003">
    <property type="protein sequence ID" value="GAA1756803.1"/>
    <property type="molecule type" value="Genomic_DNA"/>
</dbReference>
<evidence type="ECO:0000313" key="3">
    <source>
        <dbReference type="Proteomes" id="UP001500506"/>
    </source>
</evidence>
<comment type="caution">
    <text evidence="2">The sequence shown here is derived from an EMBL/GenBank/DDBJ whole genome shotgun (WGS) entry which is preliminary data.</text>
</comment>
<keyword evidence="1" id="KW-0812">Transmembrane</keyword>
<gene>
    <name evidence="2" type="ORF">GCM10009747_14170</name>
</gene>
<keyword evidence="3" id="KW-1185">Reference proteome</keyword>
<proteinExistence type="predicted"/>
<evidence type="ECO:0000256" key="1">
    <source>
        <dbReference type="SAM" id="Phobius"/>
    </source>
</evidence>
<feature type="transmembrane region" description="Helical" evidence="1">
    <location>
        <begin position="19"/>
        <end position="37"/>
    </location>
</feature>
<name>A0ABP4WPD4_9MICO</name>
<keyword evidence="1" id="KW-0472">Membrane</keyword>
<keyword evidence="1" id="KW-1133">Transmembrane helix</keyword>
<feature type="transmembrane region" description="Helical" evidence="1">
    <location>
        <begin position="43"/>
        <end position="62"/>
    </location>
</feature>
<accession>A0ABP4WPD4</accession>
<sequence>MGPEIAPAYSWAMKTVRTWLGIVTGLFFVGAGVWFLIGDMGDYRGWALLGFALLFGIVLWGFRKDKDIDQSTRL</sequence>
<evidence type="ECO:0000313" key="2">
    <source>
        <dbReference type="EMBL" id="GAA1756803.1"/>
    </source>
</evidence>
<dbReference type="Proteomes" id="UP001500506">
    <property type="component" value="Unassembled WGS sequence"/>
</dbReference>
<reference evidence="3" key="1">
    <citation type="journal article" date="2019" name="Int. J. Syst. Evol. Microbiol.">
        <title>The Global Catalogue of Microorganisms (GCM) 10K type strain sequencing project: providing services to taxonomists for standard genome sequencing and annotation.</title>
        <authorList>
            <consortium name="The Broad Institute Genomics Platform"/>
            <consortium name="The Broad Institute Genome Sequencing Center for Infectious Disease"/>
            <person name="Wu L."/>
            <person name="Ma J."/>
        </authorList>
    </citation>
    <scope>NUCLEOTIDE SEQUENCE [LARGE SCALE GENOMIC DNA]</scope>
    <source>
        <strain evidence="3">JCM 14319</strain>
    </source>
</reference>
<protein>
    <submittedName>
        <fullName evidence="2">Uncharacterized protein</fullName>
    </submittedName>
</protein>